<dbReference type="PANTHER" id="PTHR13887">
    <property type="entry name" value="GLUTATHIONE S-TRANSFERASE KAPPA"/>
    <property type="match status" value="1"/>
</dbReference>
<dbReference type="InterPro" id="IPR036249">
    <property type="entry name" value="Thioredoxin-like_sf"/>
</dbReference>
<evidence type="ECO:0000256" key="2">
    <source>
        <dbReference type="ARBA" id="ARBA00005791"/>
    </source>
</evidence>
<dbReference type="InterPro" id="IPR012336">
    <property type="entry name" value="Thioredoxin-like_fold"/>
</dbReference>
<dbReference type="InterPro" id="IPR013766">
    <property type="entry name" value="Thioredoxin_domain"/>
</dbReference>
<gene>
    <name evidence="5" type="ORF">EHO51_09600</name>
</gene>
<organism evidence="5 6">
    <name type="scientific">Methylocystis rosea</name>
    <dbReference type="NCBI Taxonomy" id="173366"/>
    <lineage>
        <taxon>Bacteria</taxon>
        <taxon>Pseudomonadati</taxon>
        <taxon>Pseudomonadota</taxon>
        <taxon>Alphaproteobacteria</taxon>
        <taxon>Hyphomicrobiales</taxon>
        <taxon>Methylocystaceae</taxon>
        <taxon>Methylocystis</taxon>
    </lineage>
</organism>
<evidence type="ECO:0000256" key="3">
    <source>
        <dbReference type="SAM" id="SignalP"/>
    </source>
</evidence>
<dbReference type="Pfam" id="PF13462">
    <property type="entry name" value="Thioredoxin_4"/>
    <property type="match status" value="1"/>
</dbReference>
<dbReference type="CDD" id="cd02972">
    <property type="entry name" value="DsbA_family"/>
    <property type="match status" value="1"/>
</dbReference>
<dbReference type="RefSeq" id="WP_124738699.1">
    <property type="nucleotide sequence ID" value="NZ_CP034086.1"/>
</dbReference>
<dbReference type="EMBL" id="CP034086">
    <property type="protein sequence ID" value="AZG76966.1"/>
    <property type="molecule type" value="Genomic_DNA"/>
</dbReference>
<keyword evidence="3" id="KW-0732">Signal</keyword>
<comment type="similarity">
    <text evidence="2">Belongs to the thioredoxin family. DsbA subfamily.</text>
</comment>
<reference evidence="5 6" key="1">
    <citation type="submission" date="2018-11" db="EMBL/GenBank/DDBJ databases">
        <title>Genome squencing of methanotrophic bacteria isolated from alkaline groundwater in Korea.</title>
        <authorList>
            <person name="Nguyen L.N."/>
        </authorList>
    </citation>
    <scope>NUCLEOTIDE SEQUENCE [LARGE SCALE GENOMIC DNA]</scope>
    <source>
        <strain evidence="5 6">GW6</strain>
    </source>
</reference>
<dbReference type="Proteomes" id="UP000273982">
    <property type="component" value="Chromosome"/>
</dbReference>
<dbReference type="KEGG" id="mros:EHO51_09600"/>
<accession>A0A3G8M4X5</accession>
<evidence type="ECO:0000313" key="6">
    <source>
        <dbReference type="Proteomes" id="UP000273982"/>
    </source>
</evidence>
<dbReference type="PROSITE" id="PS51352">
    <property type="entry name" value="THIOREDOXIN_2"/>
    <property type="match status" value="1"/>
</dbReference>
<comment type="function">
    <text evidence="1">May be required for disulfide bond formation in some proteins.</text>
</comment>
<feature type="chain" id="PRO_5018070178" evidence="3">
    <location>
        <begin position="29"/>
        <end position="217"/>
    </location>
</feature>
<dbReference type="AlphaFoldDB" id="A0A3G8M4X5"/>
<proteinExistence type="inferred from homology"/>
<sequence length="217" mass="23663">MPFAFIMPRRGFLVGAACALLAAMPALAEKSASGKVAIDELMAPNALPDVVEGAADAPVTIVEYASMTCSHCAAFHHDVYPELKKNYIDTGKAKFILREFPLDPLATAAFMLARELGDKRDATVDLLFSQQKNWAFSDKPLDGLANVLKQAGLGQEKFEAVLKDQTLYENVNKVRNRAAEKFGVNSTPTFFVNGDKYTGEIGVEDWEKIITSKTAAK</sequence>
<feature type="signal peptide" evidence="3">
    <location>
        <begin position="1"/>
        <end position="28"/>
    </location>
</feature>
<feature type="domain" description="Thioredoxin" evidence="4">
    <location>
        <begin position="18"/>
        <end position="215"/>
    </location>
</feature>
<evidence type="ECO:0000259" key="4">
    <source>
        <dbReference type="PROSITE" id="PS51352"/>
    </source>
</evidence>
<protein>
    <submittedName>
        <fullName evidence="5">DsbA family protein</fullName>
    </submittedName>
</protein>
<dbReference type="PANTHER" id="PTHR13887:SF56">
    <property type="entry name" value="THIOREDOXIN-LIKE REDUCTASE RV2466C"/>
    <property type="match status" value="1"/>
</dbReference>
<evidence type="ECO:0000256" key="1">
    <source>
        <dbReference type="ARBA" id="ARBA00003565"/>
    </source>
</evidence>
<dbReference type="SUPFAM" id="SSF52833">
    <property type="entry name" value="Thioredoxin-like"/>
    <property type="match status" value="1"/>
</dbReference>
<dbReference type="Gene3D" id="3.40.30.10">
    <property type="entry name" value="Glutaredoxin"/>
    <property type="match status" value="1"/>
</dbReference>
<evidence type="ECO:0000313" key="5">
    <source>
        <dbReference type="EMBL" id="AZG76966.1"/>
    </source>
</evidence>
<name>A0A3G8M4X5_9HYPH</name>